<sequence>MRPAVIEGISLRHLVICQNTDKVDLRLLPKQKSGLHSLKLPKIRDRTACPRTTFFDWLKRIDYKHRRSIRDSKYGELRKNEDIPIPAKKAKSHSDQRNYQT</sequence>
<evidence type="ECO:0000313" key="2">
    <source>
        <dbReference type="EMBL" id="KAA6374683.1"/>
    </source>
</evidence>
<feature type="region of interest" description="Disordered" evidence="1">
    <location>
        <begin position="80"/>
        <end position="101"/>
    </location>
</feature>
<dbReference type="AlphaFoldDB" id="A0A5J4UWK0"/>
<name>A0A5J4UWK0_9EUKA</name>
<dbReference type="Proteomes" id="UP000324800">
    <property type="component" value="Unassembled WGS sequence"/>
</dbReference>
<evidence type="ECO:0000313" key="3">
    <source>
        <dbReference type="Proteomes" id="UP000324800"/>
    </source>
</evidence>
<protein>
    <submittedName>
        <fullName evidence="2">Uncharacterized protein</fullName>
    </submittedName>
</protein>
<accession>A0A5J4UWK0</accession>
<evidence type="ECO:0000256" key="1">
    <source>
        <dbReference type="SAM" id="MobiDB-lite"/>
    </source>
</evidence>
<organism evidence="2 3">
    <name type="scientific">Streblomastix strix</name>
    <dbReference type="NCBI Taxonomy" id="222440"/>
    <lineage>
        <taxon>Eukaryota</taxon>
        <taxon>Metamonada</taxon>
        <taxon>Preaxostyla</taxon>
        <taxon>Oxymonadida</taxon>
        <taxon>Streblomastigidae</taxon>
        <taxon>Streblomastix</taxon>
    </lineage>
</organism>
<comment type="caution">
    <text evidence="2">The sequence shown here is derived from an EMBL/GenBank/DDBJ whole genome shotgun (WGS) entry which is preliminary data.</text>
</comment>
<gene>
    <name evidence="2" type="ORF">EZS28_029790</name>
</gene>
<feature type="compositionally biased region" description="Basic and acidic residues" evidence="1">
    <location>
        <begin position="92"/>
        <end position="101"/>
    </location>
</feature>
<reference evidence="2 3" key="1">
    <citation type="submission" date="2019-03" db="EMBL/GenBank/DDBJ databases">
        <title>Single cell metagenomics reveals metabolic interactions within the superorganism composed of flagellate Streblomastix strix and complex community of Bacteroidetes bacteria on its surface.</title>
        <authorList>
            <person name="Treitli S.C."/>
            <person name="Kolisko M."/>
            <person name="Husnik F."/>
            <person name="Keeling P."/>
            <person name="Hampl V."/>
        </authorList>
    </citation>
    <scope>NUCLEOTIDE SEQUENCE [LARGE SCALE GENOMIC DNA]</scope>
    <source>
        <strain evidence="2">ST1C</strain>
    </source>
</reference>
<dbReference type="EMBL" id="SNRW01011790">
    <property type="protein sequence ID" value="KAA6374683.1"/>
    <property type="molecule type" value="Genomic_DNA"/>
</dbReference>
<proteinExistence type="predicted"/>